<dbReference type="OrthoDB" id="7365670at2"/>
<gene>
    <name evidence="2" type="ORF">E4O92_18905</name>
</gene>
<evidence type="ECO:0000313" key="3">
    <source>
        <dbReference type="Proteomes" id="UP000297258"/>
    </source>
</evidence>
<dbReference type="EMBL" id="SPUM01000123">
    <property type="protein sequence ID" value="TFW29611.1"/>
    <property type="molecule type" value="Genomic_DNA"/>
</dbReference>
<proteinExistence type="predicted"/>
<dbReference type="SUPFAM" id="SSF53474">
    <property type="entry name" value="alpha/beta-Hydrolases"/>
    <property type="match status" value="1"/>
</dbReference>
<dbReference type="InterPro" id="IPR000073">
    <property type="entry name" value="AB_hydrolase_1"/>
</dbReference>
<dbReference type="InterPro" id="IPR029058">
    <property type="entry name" value="AB_hydrolase_fold"/>
</dbReference>
<dbReference type="Proteomes" id="UP000297258">
    <property type="component" value="Unassembled WGS sequence"/>
</dbReference>
<comment type="caution">
    <text evidence="2">The sequence shown here is derived from an EMBL/GenBank/DDBJ whole genome shotgun (WGS) entry which is preliminary data.</text>
</comment>
<dbReference type="AlphaFoldDB" id="A0A4Y9SSM0"/>
<organism evidence="2 3">
    <name type="scientific">Massilia horti</name>
    <dbReference type="NCBI Taxonomy" id="2562153"/>
    <lineage>
        <taxon>Bacteria</taxon>
        <taxon>Pseudomonadati</taxon>
        <taxon>Pseudomonadota</taxon>
        <taxon>Betaproteobacteria</taxon>
        <taxon>Burkholderiales</taxon>
        <taxon>Oxalobacteraceae</taxon>
        <taxon>Telluria group</taxon>
        <taxon>Massilia</taxon>
    </lineage>
</organism>
<keyword evidence="3" id="KW-1185">Reference proteome</keyword>
<sequence>MIPAVIAVTVALTLKSDSKGPVKIAVNKPRGTVYWGGAGLNGPYIADQVAALQEAGIKHVWVGKRTLGETPDAIRAAIELRHERNPADRSWMVEGMEKISAEQFNLIGYSYGSLMAAQTAHVYASNGHIVDHLVLIASPIDGDFLNHLQGNKNIRKIIIINLRQFGDPIFAGIPQWRLFLTKSKLEKQNDDSGTTRGIGHFYYRPASEEGNARRRQLARYLYQQGLR</sequence>
<evidence type="ECO:0000259" key="1">
    <source>
        <dbReference type="Pfam" id="PF00561"/>
    </source>
</evidence>
<feature type="domain" description="AB hydrolase-1" evidence="1">
    <location>
        <begin position="96"/>
        <end position="153"/>
    </location>
</feature>
<dbReference type="RefSeq" id="WP_135191198.1">
    <property type="nucleotide sequence ID" value="NZ_SPUM01000123.1"/>
</dbReference>
<evidence type="ECO:0000313" key="2">
    <source>
        <dbReference type="EMBL" id="TFW29611.1"/>
    </source>
</evidence>
<reference evidence="2 3" key="1">
    <citation type="submission" date="2019-03" db="EMBL/GenBank/DDBJ databases">
        <title>Draft genome of Massilia hortus sp. nov., a novel bacterial species of the Oxalobacteraceae family.</title>
        <authorList>
            <person name="Peta V."/>
            <person name="Raths R."/>
            <person name="Bucking H."/>
        </authorList>
    </citation>
    <scope>NUCLEOTIDE SEQUENCE [LARGE SCALE GENOMIC DNA]</scope>
    <source>
        <strain evidence="2 3">ONC3</strain>
    </source>
</reference>
<accession>A0A4Y9SSM0</accession>
<name>A0A4Y9SSM0_9BURK</name>
<dbReference type="Pfam" id="PF00561">
    <property type="entry name" value="Abhydrolase_1"/>
    <property type="match status" value="1"/>
</dbReference>
<protein>
    <recommendedName>
        <fullName evidence="1">AB hydrolase-1 domain-containing protein</fullName>
    </recommendedName>
</protein>
<dbReference type="Gene3D" id="3.40.50.1820">
    <property type="entry name" value="alpha/beta hydrolase"/>
    <property type="match status" value="1"/>
</dbReference>